<comment type="caution">
    <text evidence="2">The sequence shown here is derived from an EMBL/GenBank/DDBJ whole genome shotgun (WGS) entry which is preliminary data.</text>
</comment>
<organism evidence="2">
    <name type="scientific">marine sediment metagenome</name>
    <dbReference type="NCBI Taxonomy" id="412755"/>
    <lineage>
        <taxon>unclassified sequences</taxon>
        <taxon>metagenomes</taxon>
        <taxon>ecological metagenomes</taxon>
    </lineage>
</organism>
<feature type="coiled-coil region" evidence="1">
    <location>
        <begin position="31"/>
        <end position="88"/>
    </location>
</feature>
<keyword evidence="1" id="KW-0175">Coiled coil</keyword>
<dbReference type="Gene3D" id="1.20.5.2950">
    <property type="match status" value="1"/>
</dbReference>
<reference evidence="2" key="1">
    <citation type="journal article" date="2015" name="Nature">
        <title>Complex archaea that bridge the gap between prokaryotes and eukaryotes.</title>
        <authorList>
            <person name="Spang A."/>
            <person name="Saw J.H."/>
            <person name="Jorgensen S.L."/>
            <person name="Zaremba-Niedzwiedzka K."/>
            <person name="Martijn J."/>
            <person name="Lind A.E."/>
            <person name="van Eijk R."/>
            <person name="Schleper C."/>
            <person name="Guy L."/>
            <person name="Ettema T.J."/>
        </authorList>
    </citation>
    <scope>NUCLEOTIDE SEQUENCE</scope>
</reference>
<dbReference type="EMBL" id="LAZR01019669">
    <property type="protein sequence ID" value="KKL91682.1"/>
    <property type="molecule type" value="Genomic_DNA"/>
</dbReference>
<name>A0A0F9IX56_9ZZZZ</name>
<sequence>MDQNLTKEILKVEDEANDIIYDAKKRARLIEAEVEKEIERIDNDLEKEHNEKVDKLRAEIQETQKDEEQKLKEEFEEKRNRLKQIDQKDLEKMIMLVFKKICEA</sequence>
<accession>A0A0F9IX56</accession>
<dbReference type="AlphaFoldDB" id="A0A0F9IX56"/>
<gene>
    <name evidence="2" type="ORF">LCGC14_1892250</name>
</gene>
<evidence type="ECO:0000256" key="1">
    <source>
        <dbReference type="SAM" id="Coils"/>
    </source>
</evidence>
<protein>
    <submittedName>
        <fullName evidence="2">Uncharacterized protein</fullName>
    </submittedName>
</protein>
<evidence type="ECO:0000313" key="2">
    <source>
        <dbReference type="EMBL" id="KKL91682.1"/>
    </source>
</evidence>
<proteinExistence type="predicted"/>